<dbReference type="AlphaFoldDB" id="A0A6B0TQN6"/>
<reference evidence="1" key="1">
    <citation type="submission" date="2019-12" db="EMBL/GenBank/DDBJ databases">
        <title>An insight into the sialome of adult female Ixodes ricinus ticks feeding for 6 days.</title>
        <authorList>
            <person name="Perner J."/>
            <person name="Ribeiro J.M.C."/>
        </authorList>
    </citation>
    <scope>NUCLEOTIDE SEQUENCE</scope>
    <source>
        <strain evidence="1">Semi-engorged</strain>
        <tissue evidence="1">Salivary glands</tissue>
    </source>
</reference>
<dbReference type="EMBL" id="GIFC01000096">
    <property type="protein sequence ID" value="MXU82179.1"/>
    <property type="molecule type" value="Transcribed_RNA"/>
</dbReference>
<evidence type="ECO:0000313" key="1">
    <source>
        <dbReference type="EMBL" id="MXU82179.1"/>
    </source>
</evidence>
<organism evidence="1">
    <name type="scientific">Ixodes ricinus</name>
    <name type="common">Common tick</name>
    <name type="synonym">Acarus ricinus</name>
    <dbReference type="NCBI Taxonomy" id="34613"/>
    <lineage>
        <taxon>Eukaryota</taxon>
        <taxon>Metazoa</taxon>
        <taxon>Ecdysozoa</taxon>
        <taxon>Arthropoda</taxon>
        <taxon>Chelicerata</taxon>
        <taxon>Arachnida</taxon>
        <taxon>Acari</taxon>
        <taxon>Parasitiformes</taxon>
        <taxon>Ixodida</taxon>
        <taxon>Ixodoidea</taxon>
        <taxon>Ixodidae</taxon>
        <taxon>Ixodinae</taxon>
        <taxon>Ixodes</taxon>
    </lineage>
</organism>
<accession>A0A6B0TQN6</accession>
<protein>
    <submittedName>
        <fullName evidence="1">Putative 8.9 kDa protein</fullName>
    </submittedName>
</protein>
<name>A0A6B0TQN6_IXORI</name>
<proteinExistence type="predicted"/>
<sequence length="67" mass="7449">MTRTAKWPVLVIFVHVDATSIASDIAPFNSECFCCCIAKPEFTRVLKCFKASIFECLIAVLACTVFK</sequence>